<dbReference type="InterPro" id="IPR050251">
    <property type="entry name" value="HpcH-HpaI_aldolase"/>
</dbReference>
<gene>
    <name evidence="5" type="ORF">S03H2_46338</name>
</gene>
<dbReference type="GO" id="GO:0005737">
    <property type="term" value="C:cytoplasm"/>
    <property type="evidence" value="ECO:0007669"/>
    <property type="project" value="TreeGrafter"/>
</dbReference>
<dbReference type="GO" id="GO:0046872">
    <property type="term" value="F:metal ion binding"/>
    <property type="evidence" value="ECO:0007669"/>
    <property type="project" value="UniProtKB-KW"/>
</dbReference>
<evidence type="ECO:0000256" key="3">
    <source>
        <dbReference type="ARBA" id="ARBA00023239"/>
    </source>
</evidence>
<organism evidence="5">
    <name type="scientific">marine sediment metagenome</name>
    <dbReference type="NCBI Taxonomy" id="412755"/>
    <lineage>
        <taxon>unclassified sequences</taxon>
        <taxon>metagenomes</taxon>
        <taxon>ecological metagenomes</taxon>
    </lineage>
</organism>
<dbReference type="AlphaFoldDB" id="X1H1B2"/>
<dbReference type="SUPFAM" id="SSF51621">
    <property type="entry name" value="Phosphoenolpyruvate/pyruvate domain"/>
    <property type="match status" value="1"/>
</dbReference>
<dbReference type="Pfam" id="PF03328">
    <property type="entry name" value="HpcH_HpaI"/>
    <property type="match status" value="1"/>
</dbReference>
<feature type="domain" description="HpcH/HpaI aldolase/citrate lyase" evidence="4">
    <location>
        <begin position="18"/>
        <end position="115"/>
    </location>
</feature>
<proteinExistence type="inferred from homology"/>
<dbReference type="InterPro" id="IPR015813">
    <property type="entry name" value="Pyrv/PenolPyrv_kinase-like_dom"/>
</dbReference>
<dbReference type="InterPro" id="IPR005000">
    <property type="entry name" value="Aldolase/citrate-lyase_domain"/>
</dbReference>
<dbReference type="EMBL" id="BARU01029085">
    <property type="protein sequence ID" value="GAH63217.1"/>
    <property type="molecule type" value="Genomic_DNA"/>
</dbReference>
<dbReference type="InterPro" id="IPR040442">
    <property type="entry name" value="Pyrv_kinase-like_dom_sf"/>
</dbReference>
<protein>
    <recommendedName>
        <fullName evidence="4">HpcH/HpaI aldolase/citrate lyase domain-containing protein</fullName>
    </recommendedName>
</protein>
<dbReference type="GO" id="GO:0016832">
    <property type="term" value="F:aldehyde-lyase activity"/>
    <property type="evidence" value="ECO:0007669"/>
    <property type="project" value="TreeGrafter"/>
</dbReference>
<evidence type="ECO:0000313" key="5">
    <source>
        <dbReference type="EMBL" id="GAH63217.1"/>
    </source>
</evidence>
<comment type="caution">
    <text evidence="5">The sequence shown here is derived from an EMBL/GenBank/DDBJ whole genome shotgun (WGS) entry which is preliminary data.</text>
</comment>
<reference evidence="5" key="1">
    <citation type="journal article" date="2014" name="Front. Microbiol.">
        <title>High frequency of phylogenetically diverse reductive dehalogenase-homologous genes in deep subseafloor sedimentary metagenomes.</title>
        <authorList>
            <person name="Kawai M."/>
            <person name="Futagami T."/>
            <person name="Toyoda A."/>
            <person name="Takaki Y."/>
            <person name="Nishi S."/>
            <person name="Hori S."/>
            <person name="Arai W."/>
            <person name="Tsubouchi T."/>
            <person name="Morono Y."/>
            <person name="Uchiyama I."/>
            <person name="Ito T."/>
            <person name="Fujiyama A."/>
            <person name="Inagaki F."/>
            <person name="Takami H."/>
        </authorList>
    </citation>
    <scope>NUCLEOTIDE SEQUENCE</scope>
    <source>
        <strain evidence="5">Expedition CK06-06</strain>
    </source>
</reference>
<comment type="similarity">
    <text evidence="1">Belongs to the HpcH/HpaI aldolase family.</text>
</comment>
<evidence type="ECO:0000256" key="2">
    <source>
        <dbReference type="ARBA" id="ARBA00022723"/>
    </source>
</evidence>
<name>X1H1B2_9ZZZZ</name>
<keyword evidence="2" id="KW-0479">Metal-binding</keyword>
<evidence type="ECO:0000256" key="1">
    <source>
        <dbReference type="ARBA" id="ARBA00005568"/>
    </source>
</evidence>
<dbReference type="PANTHER" id="PTHR30502">
    <property type="entry name" value="2-KETO-3-DEOXY-L-RHAMNONATE ALDOLASE"/>
    <property type="match status" value="1"/>
</dbReference>
<sequence>MRKNKVKEKLLRGESVLGIWQSINSIDLTEMSGYSGYDFIILDTEHGPMSAESCIPLICSAERTNIVPIIRVSEIQKTYILKALDVGAMGIIFPMVSTLEEAKRAVSLSKYIQKGGQKRERFRRQA</sequence>
<keyword evidence="3" id="KW-0456">Lyase</keyword>
<evidence type="ECO:0000259" key="4">
    <source>
        <dbReference type="Pfam" id="PF03328"/>
    </source>
</evidence>
<dbReference type="PANTHER" id="PTHR30502:SF0">
    <property type="entry name" value="PHOSPHOENOLPYRUVATE CARBOXYLASE FAMILY PROTEIN"/>
    <property type="match status" value="1"/>
</dbReference>
<dbReference type="Gene3D" id="3.20.20.60">
    <property type="entry name" value="Phosphoenolpyruvate-binding domains"/>
    <property type="match status" value="1"/>
</dbReference>
<accession>X1H1B2</accession>